<keyword evidence="1" id="KW-1133">Transmembrane helix</keyword>
<organism evidence="2 3">
    <name type="scientific">Trypanosoma brucei gambiense (strain MHOM/CI/86/DAL972)</name>
    <dbReference type="NCBI Taxonomy" id="679716"/>
    <lineage>
        <taxon>Eukaryota</taxon>
        <taxon>Discoba</taxon>
        <taxon>Euglenozoa</taxon>
        <taxon>Kinetoplastea</taxon>
        <taxon>Metakinetoplastina</taxon>
        <taxon>Trypanosomatida</taxon>
        <taxon>Trypanosomatidae</taxon>
        <taxon>Trypanosoma</taxon>
    </lineage>
</organism>
<dbReference type="RefSeq" id="XP_011774868.1">
    <property type="nucleotide sequence ID" value="XM_011776566.1"/>
</dbReference>
<dbReference type="Proteomes" id="UP000002316">
    <property type="component" value="Chromosome 7"/>
</dbReference>
<evidence type="ECO:0000313" key="2">
    <source>
        <dbReference type="EMBL" id="CBH12588.1"/>
    </source>
</evidence>
<dbReference type="AlphaFoldDB" id="C9ZT53"/>
<dbReference type="EMBL" id="FN554970">
    <property type="protein sequence ID" value="CBH12588.1"/>
    <property type="molecule type" value="Genomic_DNA"/>
</dbReference>
<keyword evidence="1" id="KW-0472">Membrane</keyword>
<name>C9ZT53_TRYB9</name>
<keyword evidence="1" id="KW-0812">Transmembrane</keyword>
<gene>
    <name evidence="2" type="ORF">TbgDal_VII5020</name>
</gene>
<reference evidence="3" key="1">
    <citation type="journal article" date="2010" name="PLoS Negl. Trop. Dis.">
        <title>The genome sequence of Trypanosoma brucei gambiense, causative agent of chronic human african trypanosomiasis.</title>
        <authorList>
            <person name="Jackson A.P."/>
            <person name="Sanders M."/>
            <person name="Berry A."/>
            <person name="McQuillan J."/>
            <person name="Aslett M.A."/>
            <person name="Quail M.A."/>
            <person name="Chukualim B."/>
            <person name="Capewell P."/>
            <person name="MacLeod A."/>
            <person name="Melville S.E."/>
            <person name="Gibson W."/>
            <person name="Barry J.D."/>
            <person name="Berriman M."/>
            <person name="Hertz-Fowler C."/>
        </authorList>
    </citation>
    <scope>NUCLEOTIDE SEQUENCE [LARGE SCALE GENOMIC DNA]</scope>
    <source>
        <strain evidence="3">MHOM/CI/86/DAL972</strain>
    </source>
</reference>
<feature type="transmembrane region" description="Helical" evidence="1">
    <location>
        <begin position="98"/>
        <end position="119"/>
    </location>
</feature>
<evidence type="ECO:0000313" key="3">
    <source>
        <dbReference type="Proteomes" id="UP000002316"/>
    </source>
</evidence>
<dbReference type="KEGG" id="tbg:TbgDal_VII5020"/>
<sequence>MLLILHIHCPQPLRKKKKKKKIIYIYMPRVWSHMNEETILRDLPPFSLFSSLFIDQTVKHKNTITTKHVSSQYSLSKPFAVHPFVIHYRDIRWGPIPFFFSFFFLLFIYLFFASLIHYLHI</sequence>
<protein>
    <submittedName>
        <fullName evidence="2">Uncharacterized protein</fullName>
    </submittedName>
</protein>
<evidence type="ECO:0000256" key="1">
    <source>
        <dbReference type="SAM" id="Phobius"/>
    </source>
</evidence>
<accession>C9ZT53</accession>
<dbReference type="GeneID" id="23862737"/>
<proteinExistence type="predicted"/>